<feature type="compositionally biased region" description="Acidic residues" evidence="1">
    <location>
        <begin position="17"/>
        <end position="44"/>
    </location>
</feature>
<accession>A0A8J2W1L9</accession>
<dbReference type="Proteomes" id="UP000789524">
    <property type="component" value="Unassembled WGS sequence"/>
</dbReference>
<dbReference type="PANTHER" id="PTHR10773:SF19">
    <property type="match status" value="1"/>
</dbReference>
<name>A0A8J2W1L9_9NEOP</name>
<feature type="region of interest" description="Disordered" evidence="1">
    <location>
        <begin position="120"/>
        <end position="142"/>
    </location>
</feature>
<sequence>MESRQRLNQDKIATILENDDDYSPLDSDSEEEDRVVEDDVWSDNEDAMVDFVEDTSRQEDPDNNIASRESPNLEVQIIMENQDNHSFPFENADVADDVISLKDLLERRNILLKKKEEIIRKHNDHNQPPLQSDSKPSSDNILQQEQNHDITSEFNTFTTLLSTVPTQRENKITPLELNVNVVEHNDGLDFSSDDSVADPSYVALSDITNLKPLSPENMEWFPEREIEEKSKTNKKKRKGDQKNWKRMKNKRQRMLGEEYIGFKKDGFKFIQNNPKPARIMGPICMSMRCFSGKAMYCSKLTEEVRSEIFKTYWKMSWQEKKMYVSSMVDQIPTTRKTKGSNSRRSDTKKYFLKVNDKKERVCQKTFLETLGIKEWTVRYWLGEKMNKSEFEPEQREVIVKEPKKDLAKKYLIALPKLPSYYCRQSSSKLYLEPIIQSKSQLYRLYVDYSVSRNEPVASRKTTNNHHKVPSSAGAQECHTKRLS</sequence>
<feature type="region of interest" description="Disordered" evidence="1">
    <location>
        <begin position="456"/>
        <end position="483"/>
    </location>
</feature>
<organism evidence="2 3">
    <name type="scientific">Danaus chrysippus</name>
    <name type="common">African queen</name>
    <dbReference type="NCBI Taxonomy" id="151541"/>
    <lineage>
        <taxon>Eukaryota</taxon>
        <taxon>Metazoa</taxon>
        <taxon>Ecdysozoa</taxon>
        <taxon>Arthropoda</taxon>
        <taxon>Hexapoda</taxon>
        <taxon>Insecta</taxon>
        <taxon>Pterygota</taxon>
        <taxon>Neoptera</taxon>
        <taxon>Endopterygota</taxon>
        <taxon>Lepidoptera</taxon>
        <taxon>Glossata</taxon>
        <taxon>Ditrysia</taxon>
        <taxon>Papilionoidea</taxon>
        <taxon>Nymphalidae</taxon>
        <taxon>Danainae</taxon>
        <taxon>Danaini</taxon>
        <taxon>Danaina</taxon>
        <taxon>Danaus</taxon>
        <taxon>Anosia</taxon>
    </lineage>
</organism>
<evidence type="ECO:0000313" key="2">
    <source>
        <dbReference type="EMBL" id="CAG9566273.1"/>
    </source>
</evidence>
<feature type="compositionally biased region" description="Polar residues" evidence="1">
    <location>
        <begin position="126"/>
        <end position="142"/>
    </location>
</feature>
<proteinExistence type="predicted"/>
<feature type="region of interest" description="Disordered" evidence="1">
    <location>
        <begin position="1"/>
        <end position="44"/>
    </location>
</feature>
<gene>
    <name evidence="2" type="ORF">DCHRY22_LOCUS6945</name>
</gene>
<dbReference type="PANTHER" id="PTHR10773">
    <property type="entry name" value="DNA-DIRECTED RNA POLYMERASES I, II, AND III SUBUNIT RPABC2"/>
    <property type="match status" value="1"/>
</dbReference>
<keyword evidence="3" id="KW-1185">Reference proteome</keyword>
<comment type="caution">
    <text evidence="2">The sequence shown here is derived from an EMBL/GenBank/DDBJ whole genome shotgun (WGS) entry which is preliminary data.</text>
</comment>
<dbReference type="OrthoDB" id="7367179at2759"/>
<reference evidence="2" key="1">
    <citation type="submission" date="2021-09" db="EMBL/GenBank/DDBJ databases">
        <authorList>
            <person name="Martin H S."/>
        </authorList>
    </citation>
    <scope>NUCLEOTIDE SEQUENCE</scope>
</reference>
<protein>
    <submittedName>
        <fullName evidence="2">(African queen) hypothetical protein</fullName>
    </submittedName>
</protein>
<evidence type="ECO:0000313" key="3">
    <source>
        <dbReference type="Proteomes" id="UP000789524"/>
    </source>
</evidence>
<dbReference type="EMBL" id="CAKASE010000056">
    <property type="protein sequence ID" value="CAG9566273.1"/>
    <property type="molecule type" value="Genomic_DNA"/>
</dbReference>
<feature type="region of interest" description="Disordered" evidence="1">
    <location>
        <begin position="225"/>
        <end position="248"/>
    </location>
</feature>
<evidence type="ECO:0000256" key="1">
    <source>
        <dbReference type="SAM" id="MobiDB-lite"/>
    </source>
</evidence>
<feature type="compositionally biased region" description="Basic residues" evidence="1">
    <location>
        <begin position="232"/>
        <end position="248"/>
    </location>
</feature>
<dbReference type="AlphaFoldDB" id="A0A8J2W1L9"/>